<dbReference type="Proteomes" id="UP000183982">
    <property type="component" value="Unassembled WGS sequence"/>
</dbReference>
<sequence>MGRDKRNEQRADRFTTMVRNMMEETNWQALSSPARRAV</sequence>
<accession>A0A1M6UJQ0</accession>
<gene>
    <name evidence="1" type="ORF">SAMN05444000_1752</name>
</gene>
<dbReference type="EMBL" id="FQZQ01000074">
    <property type="protein sequence ID" value="SHK69373.1"/>
    <property type="molecule type" value="Genomic_DNA"/>
</dbReference>
<reference evidence="2" key="1">
    <citation type="submission" date="2016-11" db="EMBL/GenBank/DDBJ databases">
        <authorList>
            <person name="Varghese N."/>
            <person name="Submissions S."/>
        </authorList>
    </citation>
    <scope>NUCLEOTIDE SEQUENCE [LARGE SCALE GENOMIC DNA]</scope>
    <source>
        <strain evidence="2">DSM 100564</strain>
    </source>
</reference>
<evidence type="ECO:0000313" key="2">
    <source>
        <dbReference type="Proteomes" id="UP000183982"/>
    </source>
</evidence>
<keyword evidence="2" id="KW-1185">Reference proteome</keyword>
<organism evidence="1 2">
    <name type="scientific">Shimia gijangensis</name>
    <dbReference type="NCBI Taxonomy" id="1470563"/>
    <lineage>
        <taxon>Bacteria</taxon>
        <taxon>Pseudomonadati</taxon>
        <taxon>Pseudomonadota</taxon>
        <taxon>Alphaproteobacteria</taxon>
        <taxon>Rhodobacterales</taxon>
        <taxon>Roseobacteraceae</taxon>
    </lineage>
</organism>
<name>A0A1M6UJQ0_9RHOB</name>
<proteinExistence type="predicted"/>
<protein>
    <submittedName>
        <fullName evidence="1">Uncharacterized protein</fullName>
    </submittedName>
</protein>
<evidence type="ECO:0000313" key="1">
    <source>
        <dbReference type="EMBL" id="SHK69373.1"/>
    </source>
</evidence>
<dbReference type="AlphaFoldDB" id="A0A1M6UJQ0"/>